<keyword evidence="1" id="KW-0175">Coiled coil</keyword>
<protein>
    <submittedName>
        <fullName evidence="3">Uncharacterized protein</fullName>
    </submittedName>
</protein>
<reference evidence="3" key="1">
    <citation type="submission" date="2020-02" db="EMBL/GenBank/DDBJ databases">
        <authorList>
            <person name="Meier V. D."/>
        </authorList>
    </citation>
    <scope>NUCLEOTIDE SEQUENCE</scope>
    <source>
        <strain evidence="3">AVDCRST_MAG69</strain>
    </source>
</reference>
<dbReference type="PANTHER" id="PTHR32083:SF48">
    <property type="entry name" value="TRANS-GOLGI NETWORK-LOCALIZED SYP41-INTERACTING PROTEIN 1"/>
    <property type="match status" value="1"/>
</dbReference>
<proteinExistence type="predicted"/>
<dbReference type="GO" id="GO:0005856">
    <property type="term" value="C:cytoskeleton"/>
    <property type="evidence" value="ECO:0007669"/>
    <property type="project" value="TreeGrafter"/>
</dbReference>
<name>A0A6J4RNA1_9ACTN</name>
<evidence type="ECO:0000256" key="1">
    <source>
        <dbReference type="ARBA" id="ARBA00023054"/>
    </source>
</evidence>
<feature type="region of interest" description="Disordered" evidence="2">
    <location>
        <begin position="163"/>
        <end position="188"/>
    </location>
</feature>
<gene>
    <name evidence="3" type="ORF">AVDCRST_MAG69-178</name>
</gene>
<feature type="region of interest" description="Disordered" evidence="2">
    <location>
        <begin position="108"/>
        <end position="144"/>
    </location>
</feature>
<sequence length="484" mass="54157">MAATDQITFRLERFGWSAPDRMKLVGRWEGLDPDQLGTPVLWTRGNGREQRVPALPESTRVEHDGRWSASFAWGPELNGVQEVELELGSGLALGLPLPNTLQRRFGRPSALLRPRRAEPRGGPEAAPPTYAEAPGAPSGEPSPFDLHQALVKAQHDLDEARADAEHARGEALLARRDAERERERREAEAERLQEALTTARALAEEQVQAERGRLEERLAEARQEFERRLGAEQTAFGERLAGEREELSQRLAQENARLLAERDEARAALSTEQTTVAELQGQLEQAGNSLAAERLRRSRVREELDALRAELDRATRRERALKERHAAETAAAHGDMEKLQSRLGAAQQELRAAGDAARRRGEELESLRAQVADAQQLAEDNGKLREALERARRRVAELEPLRGQLAEASERAAQLDAVRAELAEAQRGVERLGVVQAELQQANRRIEELGRVEAELTAARRQVEQIEPLRERFARLTTYAEQVE</sequence>
<dbReference type="AlphaFoldDB" id="A0A6J4RNA1"/>
<feature type="compositionally biased region" description="Low complexity" evidence="2">
    <location>
        <begin position="122"/>
        <end position="137"/>
    </location>
</feature>
<organism evidence="3">
    <name type="scientific">uncultured Solirubrobacteraceae bacterium</name>
    <dbReference type="NCBI Taxonomy" id="1162706"/>
    <lineage>
        <taxon>Bacteria</taxon>
        <taxon>Bacillati</taxon>
        <taxon>Actinomycetota</taxon>
        <taxon>Thermoleophilia</taxon>
        <taxon>Solirubrobacterales</taxon>
        <taxon>Solirubrobacteraceae</taxon>
        <taxon>environmental samples</taxon>
    </lineage>
</organism>
<dbReference type="PANTHER" id="PTHR32083">
    <property type="entry name" value="CILIA AND FLAGELLA-ASSOCIATED PROTEIN 58-RELATED"/>
    <property type="match status" value="1"/>
</dbReference>
<evidence type="ECO:0000256" key="2">
    <source>
        <dbReference type="SAM" id="MobiDB-lite"/>
    </source>
</evidence>
<dbReference type="EMBL" id="CADCVP010000023">
    <property type="protein sequence ID" value="CAA9472292.1"/>
    <property type="molecule type" value="Genomic_DNA"/>
</dbReference>
<evidence type="ECO:0000313" key="3">
    <source>
        <dbReference type="EMBL" id="CAA9472292.1"/>
    </source>
</evidence>
<feature type="non-terminal residue" evidence="3">
    <location>
        <position position="484"/>
    </location>
</feature>
<accession>A0A6J4RNA1</accession>